<evidence type="ECO:0008006" key="5">
    <source>
        <dbReference type="Google" id="ProtNLM"/>
    </source>
</evidence>
<feature type="coiled-coil region" evidence="1">
    <location>
        <begin position="272"/>
        <end position="320"/>
    </location>
</feature>
<organism evidence="3 4">
    <name type="scientific">Blepharisma stoltei</name>
    <dbReference type="NCBI Taxonomy" id="1481888"/>
    <lineage>
        <taxon>Eukaryota</taxon>
        <taxon>Sar</taxon>
        <taxon>Alveolata</taxon>
        <taxon>Ciliophora</taxon>
        <taxon>Postciliodesmatophora</taxon>
        <taxon>Heterotrichea</taxon>
        <taxon>Heterotrichida</taxon>
        <taxon>Blepharismidae</taxon>
        <taxon>Blepharisma</taxon>
    </lineage>
</organism>
<keyword evidence="1" id="KW-0175">Coiled coil</keyword>
<keyword evidence="2" id="KW-0732">Signal</keyword>
<comment type="caution">
    <text evidence="3">The sequence shown here is derived from an EMBL/GenBank/DDBJ whole genome shotgun (WGS) entry which is preliminary data.</text>
</comment>
<evidence type="ECO:0000313" key="3">
    <source>
        <dbReference type="EMBL" id="CAG9311490.1"/>
    </source>
</evidence>
<evidence type="ECO:0000256" key="2">
    <source>
        <dbReference type="SAM" id="SignalP"/>
    </source>
</evidence>
<evidence type="ECO:0000256" key="1">
    <source>
        <dbReference type="SAM" id="Coils"/>
    </source>
</evidence>
<dbReference type="EMBL" id="CAJZBQ010000004">
    <property type="protein sequence ID" value="CAG9311490.1"/>
    <property type="molecule type" value="Genomic_DNA"/>
</dbReference>
<reference evidence="3" key="1">
    <citation type="submission" date="2021-09" db="EMBL/GenBank/DDBJ databases">
        <authorList>
            <consortium name="AG Swart"/>
            <person name="Singh M."/>
            <person name="Singh A."/>
            <person name="Seah K."/>
            <person name="Emmerich C."/>
        </authorList>
    </citation>
    <scope>NUCLEOTIDE SEQUENCE</scope>
    <source>
        <strain evidence="3">ATCC30299</strain>
    </source>
</reference>
<dbReference type="AlphaFoldDB" id="A0AAU9IC61"/>
<sequence length="365" mass="41070">MSTKILFSLFTLLTVFSLETELTASDLLAEVDLDPMGNAILSTITLQLASGHDEGKIISVLEKVAGDLKKQQMTSSALNATQQKICDESVAAYSLQIQNTQSNIESSQQILNRDEPELENVIGQIAQKTKEITGFEEELKKAENQREADHNDWTSKDKESVEGIEAVMGGIKLTTQLKYEDANVVLIQQELTALKGRIEKEIEKTDKIMYKPVIASLAQIARSANLETVDEIIRILENLKIDLIASKGEDMKVEEQAQKVYEQYAATISSTISSSQQDIDSLRSKKERLEASVEAAESDIANSREKILNYKQMLDDQEKLCEQWKEIYLREDAEREMEIESIYKVVELVNNEILGVKAYLGQRNK</sequence>
<evidence type="ECO:0000313" key="4">
    <source>
        <dbReference type="Proteomes" id="UP001162131"/>
    </source>
</evidence>
<gene>
    <name evidence="3" type="ORF">BSTOLATCC_MIC3779</name>
</gene>
<keyword evidence="4" id="KW-1185">Reference proteome</keyword>
<protein>
    <recommendedName>
        <fullName evidence="5">Trichocyst matrix protein</fullName>
    </recommendedName>
</protein>
<name>A0AAU9IC61_9CILI</name>
<accession>A0AAU9IC61</accession>
<feature type="signal peptide" evidence="2">
    <location>
        <begin position="1"/>
        <end position="24"/>
    </location>
</feature>
<feature type="chain" id="PRO_5043381314" description="Trichocyst matrix protein" evidence="2">
    <location>
        <begin position="25"/>
        <end position="365"/>
    </location>
</feature>
<dbReference type="Proteomes" id="UP001162131">
    <property type="component" value="Unassembled WGS sequence"/>
</dbReference>
<proteinExistence type="predicted"/>
<feature type="coiled-coil region" evidence="1">
    <location>
        <begin position="118"/>
        <end position="152"/>
    </location>
</feature>